<keyword evidence="5" id="KW-0479">Metal-binding</keyword>
<keyword evidence="9" id="KW-0460">Magnesium</keyword>
<dbReference type="InterPro" id="IPR006674">
    <property type="entry name" value="HD_domain"/>
</dbReference>
<sequence length="497" mass="55488">MTNSDLFTLSPSTDGDASRNQRARMLAQGHQTLSSLPQAILELASIFARSGEELALVGGPVRDAFLGMPIHDFDFTTSAHPEKTQELLDSWGGSVWDIGKAFGTIGGARDGLVVEITTYRDEHYEPDSRKPEVNYGKDLAGDLTRRDFTVNAMAVRLPQLELVDPCGGLADLVAGVLETPAPATQSFADDPLRIMRAARFAAQLGFDVSERVMAAMVSEAERLKIVSVERIQAELKRLIISPYPRRGIELLVATDVMGYVLPEFAALRETVDEHGRHKDVYEHTLTVLDQAIDLETDADGEVPKPDFVLRFAALMHDIGKPATRRFEPNGTVSFHAHDVVGARITKKRMNALRFDKQTTKDVSRLVEMHLRFHGYGEQVWTDSAVRRYVTDAGPLLSRLNRLTRADCTTRNKRRARILQASMDDLEARVKMLQAQEEIAAIRPDLDGGEIMELLGLRPGREVGIARQYLLDLRLEEGPLGKQEAARRLQQWWAERET</sequence>
<dbReference type="Gene3D" id="1.10.3090.10">
    <property type="entry name" value="cca-adding enzyme, domain 2"/>
    <property type="match status" value="1"/>
</dbReference>
<dbReference type="InterPro" id="IPR002646">
    <property type="entry name" value="PolA_pol_head_dom"/>
</dbReference>
<dbReference type="Pfam" id="PF01743">
    <property type="entry name" value="PolyA_pol"/>
    <property type="match status" value="1"/>
</dbReference>
<evidence type="ECO:0000256" key="5">
    <source>
        <dbReference type="ARBA" id="ARBA00022723"/>
    </source>
</evidence>
<proteinExistence type="predicted"/>
<keyword evidence="10" id="KW-0694">RNA-binding</keyword>
<dbReference type="PROSITE" id="PS51831">
    <property type="entry name" value="HD"/>
    <property type="match status" value="1"/>
</dbReference>
<keyword evidence="3" id="KW-0819">tRNA processing</keyword>
<dbReference type="NCBIfam" id="TIGR00277">
    <property type="entry name" value="HDIG"/>
    <property type="match status" value="1"/>
</dbReference>
<dbReference type="EMBL" id="JAVDUJ010000001">
    <property type="protein sequence ID" value="MDR6939587.1"/>
    <property type="molecule type" value="Genomic_DNA"/>
</dbReference>
<dbReference type="PANTHER" id="PTHR47545">
    <property type="entry name" value="MULTIFUNCTIONAL CCA PROTEIN"/>
    <property type="match status" value="1"/>
</dbReference>
<dbReference type="InterPro" id="IPR043519">
    <property type="entry name" value="NT_sf"/>
</dbReference>
<dbReference type="Pfam" id="PF12627">
    <property type="entry name" value="PolyA_pol_RNAbd"/>
    <property type="match status" value="1"/>
</dbReference>
<dbReference type="CDD" id="cd05398">
    <property type="entry name" value="NT_ClassII-CCAase"/>
    <property type="match status" value="1"/>
</dbReference>
<evidence type="ECO:0000256" key="4">
    <source>
        <dbReference type="ARBA" id="ARBA00022695"/>
    </source>
</evidence>
<dbReference type="Proteomes" id="UP001266099">
    <property type="component" value="Unassembled WGS sequence"/>
</dbReference>
<dbReference type="EC" id="2.7.7.19" evidence="13"/>
<evidence type="ECO:0000256" key="1">
    <source>
        <dbReference type="ARBA" id="ARBA00001946"/>
    </source>
</evidence>
<dbReference type="GO" id="GO:1990817">
    <property type="term" value="F:poly(A) RNA polymerase activity"/>
    <property type="evidence" value="ECO:0007669"/>
    <property type="project" value="UniProtKB-EC"/>
</dbReference>
<protein>
    <submittedName>
        <fullName evidence="13">Poly(A) polymerase</fullName>
        <ecNumber evidence="13">2.7.7.19</ecNumber>
    </submittedName>
</protein>
<evidence type="ECO:0000256" key="9">
    <source>
        <dbReference type="ARBA" id="ARBA00022842"/>
    </source>
</evidence>
<dbReference type="InterPro" id="IPR032828">
    <property type="entry name" value="PolyA_RNA-bd"/>
</dbReference>
<reference evidence="13 14" key="1">
    <citation type="submission" date="2023-07" db="EMBL/GenBank/DDBJ databases">
        <title>Sequencing the genomes of 1000 actinobacteria strains.</title>
        <authorList>
            <person name="Klenk H.-P."/>
        </authorList>
    </citation>
    <scope>NUCLEOTIDE SEQUENCE [LARGE SCALE GENOMIC DNA]</scope>
    <source>
        <strain evidence="13 14">DSM 15539</strain>
    </source>
</reference>
<keyword evidence="11" id="KW-0175">Coiled coil</keyword>
<name>A0ABU1T2I9_9ACTO</name>
<evidence type="ECO:0000256" key="11">
    <source>
        <dbReference type="SAM" id="Coils"/>
    </source>
</evidence>
<dbReference type="Pfam" id="PF01966">
    <property type="entry name" value="HD"/>
    <property type="match status" value="1"/>
</dbReference>
<dbReference type="InterPro" id="IPR003607">
    <property type="entry name" value="HD/PDEase_dom"/>
</dbReference>
<evidence type="ECO:0000313" key="13">
    <source>
        <dbReference type="EMBL" id="MDR6939587.1"/>
    </source>
</evidence>
<keyword evidence="8" id="KW-0067">ATP-binding</keyword>
<dbReference type="InterPro" id="IPR014065">
    <property type="entry name" value="tRNA_adenylyltransferase"/>
</dbReference>
<dbReference type="InterPro" id="IPR050124">
    <property type="entry name" value="tRNA_CCA-adding_enzyme"/>
</dbReference>
<evidence type="ECO:0000256" key="10">
    <source>
        <dbReference type="ARBA" id="ARBA00022884"/>
    </source>
</evidence>
<evidence type="ECO:0000256" key="6">
    <source>
        <dbReference type="ARBA" id="ARBA00022741"/>
    </source>
</evidence>
<comment type="caution">
    <text evidence="13">The sequence shown here is derived from an EMBL/GenBank/DDBJ whole genome shotgun (WGS) entry which is preliminary data.</text>
</comment>
<dbReference type="Gene3D" id="3.30.460.10">
    <property type="entry name" value="Beta Polymerase, domain 2"/>
    <property type="match status" value="1"/>
</dbReference>
<feature type="coiled-coil region" evidence="11">
    <location>
        <begin position="415"/>
        <end position="442"/>
    </location>
</feature>
<keyword evidence="7" id="KW-0692">RNA repair</keyword>
<dbReference type="PANTHER" id="PTHR47545:SF1">
    <property type="entry name" value="MULTIFUNCTIONAL CCA PROTEIN"/>
    <property type="match status" value="1"/>
</dbReference>
<accession>A0ABU1T2I9</accession>
<evidence type="ECO:0000256" key="2">
    <source>
        <dbReference type="ARBA" id="ARBA00022679"/>
    </source>
</evidence>
<keyword evidence="2 13" id="KW-0808">Transferase</keyword>
<organism evidence="13 14">
    <name type="scientific">Arcanobacterium hippocoleae</name>
    <dbReference type="NCBI Taxonomy" id="149017"/>
    <lineage>
        <taxon>Bacteria</taxon>
        <taxon>Bacillati</taxon>
        <taxon>Actinomycetota</taxon>
        <taxon>Actinomycetes</taxon>
        <taxon>Actinomycetales</taxon>
        <taxon>Actinomycetaceae</taxon>
        <taxon>Arcanobacterium</taxon>
    </lineage>
</organism>
<keyword evidence="4 13" id="KW-0548">Nucleotidyltransferase</keyword>
<dbReference type="SMART" id="SM00471">
    <property type="entry name" value="HDc"/>
    <property type="match status" value="1"/>
</dbReference>
<gene>
    <name evidence="13" type="ORF">J2S36_001130</name>
</gene>
<keyword evidence="6" id="KW-0547">Nucleotide-binding</keyword>
<dbReference type="NCBIfam" id="TIGR02692">
    <property type="entry name" value="tRNA_CCA_actino"/>
    <property type="match status" value="1"/>
</dbReference>
<dbReference type="SUPFAM" id="SSF81891">
    <property type="entry name" value="Poly A polymerase C-terminal region-like"/>
    <property type="match status" value="1"/>
</dbReference>
<feature type="domain" description="HD" evidence="12">
    <location>
        <begin position="280"/>
        <end position="405"/>
    </location>
</feature>
<dbReference type="InterPro" id="IPR006675">
    <property type="entry name" value="HDIG_dom"/>
</dbReference>
<keyword evidence="14" id="KW-1185">Reference proteome</keyword>
<evidence type="ECO:0000256" key="3">
    <source>
        <dbReference type="ARBA" id="ARBA00022694"/>
    </source>
</evidence>
<comment type="cofactor">
    <cofactor evidence="1">
        <name>Mg(2+)</name>
        <dbReference type="ChEBI" id="CHEBI:18420"/>
    </cofactor>
</comment>
<evidence type="ECO:0000256" key="8">
    <source>
        <dbReference type="ARBA" id="ARBA00022840"/>
    </source>
</evidence>
<evidence type="ECO:0000313" key="14">
    <source>
        <dbReference type="Proteomes" id="UP001266099"/>
    </source>
</evidence>
<dbReference type="CDD" id="cd00077">
    <property type="entry name" value="HDc"/>
    <property type="match status" value="1"/>
</dbReference>
<evidence type="ECO:0000256" key="7">
    <source>
        <dbReference type="ARBA" id="ARBA00022800"/>
    </source>
</evidence>
<dbReference type="SUPFAM" id="SSF81301">
    <property type="entry name" value="Nucleotidyltransferase"/>
    <property type="match status" value="1"/>
</dbReference>
<evidence type="ECO:0000259" key="12">
    <source>
        <dbReference type="PROSITE" id="PS51831"/>
    </source>
</evidence>